<feature type="transmembrane region" description="Helical" evidence="7">
    <location>
        <begin position="12"/>
        <end position="38"/>
    </location>
</feature>
<feature type="transmembrane region" description="Helical" evidence="7">
    <location>
        <begin position="80"/>
        <end position="100"/>
    </location>
</feature>
<evidence type="ECO:0000256" key="1">
    <source>
        <dbReference type="ARBA" id="ARBA00004651"/>
    </source>
</evidence>
<evidence type="ECO:0000313" key="8">
    <source>
        <dbReference type="EMBL" id="OIN12139.1"/>
    </source>
</evidence>
<keyword evidence="9" id="KW-1185">Reference proteome</keyword>
<comment type="subcellular location">
    <subcellularLocation>
        <location evidence="1">Cell membrane</location>
        <topology evidence="1">Multi-pass membrane protein</topology>
    </subcellularLocation>
</comment>
<keyword evidence="4 7" id="KW-0812">Transmembrane</keyword>
<evidence type="ECO:0000256" key="7">
    <source>
        <dbReference type="SAM" id="Phobius"/>
    </source>
</evidence>
<name>A0A1J4QED7_9GAMM</name>
<keyword evidence="6 7" id="KW-0472">Membrane</keyword>
<dbReference type="RefSeq" id="WP_071471914.1">
    <property type="nucleotide sequence ID" value="NZ_MDKE01000011.1"/>
</dbReference>
<dbReference type="Proteomes" id="UP000243073">
    <property type="component" value="Unassembled WGS sequence"/>
</dbReference>
<gene>
    <name evidence="8" type="ORF">BFR47_00005</name>
</gene>
<dbReference type="STRING" id="1414654.BFR47_00005"/>
<protein>
    <submittedName>
        <fullName evidence="8">Uncharacterized protein</fullName>
    </submittedName>
</protein>
<feature type="transmembrane region" description="Helical" evidence="7">
    <location>
        <begin position="171"/>
        <end position="191"/>
    </location>
</feature>
<evidence type="ECO:0000256" key="2">
    <source>
        <dbReference type="ARBA" id="ARBA00007430"/>
    </source>
</evidence>
<feature type="transmembrane region" description="Helical" evidence="7">
    <location>
        <begin position="148"/>
        <end position="165"/>
    </location>
</feature>
<keyword evidence="5 7" id="KW-1133">Transmembrane helix</keyword>
<evidence type="ECO:0000256" key="3">
    <source>
        <dbReference type="ARBA" id="ARBA00022475"/>
    </source>
</evidence>
<comment type="caution">
    <text evidence="8">The sequence shown here is derived from an EMBL/GenBank/DDBJ whole genome shotgun (WGS) entry which is preliminary data.</text>
</comment>
<organism evidence="8 9">
    <name type="scientific">Oceanisphaera psychrotolerans</name>
    <dbReference type="NCBI Taxonomy" id="1414654"/>
    <lineage>
        <taxon>Bacteria</taxon>
        <taxon>Pseudomonadati</taxon>
        <taxon>Pseudomonadota</taxon>
        <taxon>Gammaproteobacteria</taxon>
        <taxon>Aeromonadales</taxon>
        <taxon>Aeromonadaceae</taxon>
        <taxon>Oceanisphaera</taxon>
    </lineage>
</organism>
<dbReference type="OrthoDB" id="8538786at2"/>
<evidence type="ECO:0000256" key="5">
    <source>
        <dbReference type="ARBA" id="ARBA00022989"/>
    </source>
</evidence>
<sequence>MNVINKKIGAGVFWNLASMFMSRGASTLFMLFLARLLAPEAFGLIAMAAVVFELANTFVQSGLGTALVQSKVVSKADLNTVFFSNLMLSGIVYAALFFSAPLVAGFYEQPELAALIQVMGLVVFINAFKVVQTAVLTRNMNFRAQMKANTLGVVASGVLAVAAAFSDWGVWSLVVQMLSSALVSAVILWLASSWRPALQFSTESFSRLFRFGRNLLLEGSLEVLFQNSYVMVIGRFFSAEVTGLYFFAKKISNLISQQLTSAVQQATFPALATLQDDNAALLDKYRQIMQLMMFVIAPIMAGLAGLADPLVNAFFGEKWLGAISYLQVLCVIGMLYPLHALNINLLNVKGRSDLVLKVGVLKKIVNIMLLLLAIPCGVFAIVLSQLAGSLLALVPNTYFSSKLVGYKLTTQLADAIKPVLAGLFAAYVVGYLCRISHYPAIAELACGSLLGGMIYLLACFVLKADGLKFLIDKLKTRLPLKRHA</sequence>
<feature type="transmembrane region" description="Helical" evidence="7">
    <location>
        <begin position="44"/>
        <end position="68"/>
    </location>
</feature>
<dbReference type="PANTHER" id="PTHR30250:SF10">
    <property type="entry name" value="LIPOPOLYSACCHARIDE BIOSYNTHESIS PROTEIN WZXC"/>
    <property type="match status" value="1"/>
</dbReference>
<dbReference type="Pfam" id="PF13440">
    <property type="entry name" value="Polysacc_synt_3"/>
    <property type="match status" value="1"/>
</dbReference>
<feature type="transmembrane region" description="Helical" evidence="7">
    <location>
        <begin position="323"/>
        <end position="346"/>
    </location>
</feature>
<feature type="transmembrane region" description="Helical" evidence="7">
    <location>
        <begin position="291"/>
        <end position="311"/>
    </location>
</feature>
<keyword evidence="3" id="KW-1003">Cell membrane</keyword>
<evidence type="ECO:0000313" key="9">
    <source>
        <dbReference type="Proteomes" id="UP000243073"/>
    </source>
</evidence>
<feature type="transmembrane region" description="Helical" evidence="7">
    <location>
        <begin position="367"/>
        <end position="395"/>
    </location>
</feature>
<feature type="transmembrane region" description="Helical" evidence="7">
    <location>
        <begin position="112"/>
        <end position="136"/>
    </location>
</feature>
<dbReference type="InterPro" id="IPR050833">
    <property type="entry name" value="Poly_Biosynth_Transport"/>
</dbReference>
<dbReference type="EMBL" id="MDKE01000011">
    <property type="protein sequence ID" value="OIN12139.1"/>
    <property type="molecule type" value="Genomic_DNA"/>
</dbReference>
<evidence type="ECO:0000256" key="4">
    <source>
        <dbReference type="ARBA" id="ARBA00022692"/>
    </source>
</evidence>
<feature type="transmembrane region" description="Helical" evidence="7">
    <location>
        <begin position="440"/>
        <end position="464"/>
    </location>
</feature>
<feature type="transmembrane region" description="Helical" evidence="7">
    <location>
        <begin position="415"/>
        <end position="433"/>
    </location>
</feature>
<evidence type="ECO:0000256" key="6">
    <source>
        <dbReference type="ARBA" id="ARBA00023136"/>
    </source>
</evidence>
<dbReference type="CDD" id="cd13127">
    <property type="entry name" value="MATE_tuaB_like"/>
    <property type="match status" value="1"/>
</dbReference>
<comment type="similarity">
    <text evidence="2">Belongs to the polysaccharide synthase family.</text>
</comment>
<dbReference type="GO" id="GO:0005886">
    <property type="term" value="C:plasma membrane"/>
    <property type="evidence" value="ECO:0007669"/>
    <property type="project" value="UniProtKB-SubCell"/>
</dbReference>
<accession>A0A1J4QED7</accession>
<dbReference type="AlphaFoldDB" id="A0A1J4QED7"/>
<reference evidence="8 9" key="1">
    <citation type="submission" date="2016-07" db="EMBL/GenBank/DDBJ databases">
        <title>Draft Genome Sequence of Oceanisphaera psychrotolerans, isolated from coastal sediment samples.</title>
        <authorList>
            <person name="Zhuo S."/>
            <person name="Ruan Z."/>
        </authorList>
    </citation>
    <scope>NUCLEOTIDE SEQUENCE [LARGE SCALE GENOMIC DNA]</scope>
    <source>
        <strain evidence="8 9">LAM-WHM-ZC</strain>
    </source>
</reference>
<proteinExistence type="inferred from homology"/>
<dbReference type="PANTHER" id="PTHR30250">
    <property type="entry name" value="PST FAMILY PREDICTED COLANIC ACID TRANSPORTER"/>
    <property type="match status" value="1"/>
</dbReference>